<keyword evidence="3" id="KW-1185">Reference proteome</keyword>
<dbReference type="Proteomes" id="UP000745663">
    <property type="component" value="Unassembled WGS sequence"/>
</dbReference>
<protein>
    <submittedName>
        <fullName evidence="2">DUF1302 domain-containing protein</fullName>
    </submittedName>
</protein>
<evidence type="ECO:0000313" key="3">
    <source>
        <dbReference type="Proteomes" id="UP000745663"/>
    </source>
</evidence>
<sequence length="597" mass="64899">MHITPLKRSVLAVAVALATVPAAAADFEIGGLRGQFDSSLSIGASWAMSDAASKLIGAENGGTGFSTSGDDGRQNFKKGETYSKIFKGVHDLELSYGDTRAFVRGKYWYDFELQDEHRPFKQISDDGRVMSSRSSGTQLLDAFIAQRYEIADRPGEVRVGKQVVSWGESLFIGNSINAINPLDVSALQRPGSELKEGLIPVSMLYFSQSLTESLSVEGFYQLQWKPYALPNCGTFFGVDPVPKGCDRNLNAGLADIAPLQPIAANAGLGFGILDRSISNEGVILPRDKDNEARDSGQFGLALRWLGDGVEYGAYYINYHSRKPKFALRTEEGVVDFIQNDPAFGALSPDQQFALGLATGAGNTHYSIDYPEDIHLYGLSFATELPTGTAWSGELSYRPNEPLSINTADLSGGVLNPVFEALTGSIVEPTVLTEEGQRVQGWKRKEVTQVQTTFLHLFDPMLGADSLSLAVEIGLTHIGGLEGLDKQRYGRDSVFGDLSQGGRHGYYTENSWGYRAYSAIKYTNVFAGINLTPNLAWSHDVDGYGPTFNEGAKAVSLGLDADYRNTYTVSLSYTDYFGGDFNTDIDRDNLSLSVGVSF</sequence>
<dbReference type="RefSeq" id="WP_203479309.1">
    <property type="nucleotide sequence ID" value="NZ_JACOPV010000002.1"/>
</dbReference>
<comment type="caution">
    <text evidence="2">The sequence shown here is derived from an EMBL/GenBank/DDBJ whole genome shotgun (WGS) entry which is preliminary data.</text>
</comment>
<dbReference type="InterPro" id="IPR010727">
    <property type="entry name" value="DUF1302"/>
</dbReference>
<gene>
    <name evidence="2" type="ORF">H8F21_03735</name>
</gene>
<reference evidence="2 3" key="1">
    <citation type="submission" date="2020-08" db="EMBL/GenBank/DDBJ databases">
        <title>Description of novel Pseudomonas species.</title>
        <authorList>
            <person name="Duman M."/>
            <person name="Mulet M."/>
            <person name="Altun S."/>
            <person name="Saticioglu I.B."/>
            <person name="Lalucat J."/>
            <person name="Garcia-Valdes E."/>
        </authorList>
    </citation>
    <scope>NUCLEOTIDE SEQUENCE [LARGE SCALE GENOMIC DNA]</scope>
    <source>
        <strain evidence="2 3">P66</strain>
    </source>
</reference>
<dbReference type="EMBL" id="JACOPV010000002">
    <property type="protein sequence ID" value="MBM5456681.1"/>
    <property type="molecule type" value="Genomic_DNA"/>
</dbReference>
<accession>A0ABS2BUQ2</accession>
<name>A0ABS2BUQ2_9PSED</name>
<feature type="signal peptide" evidence="1">
    <location>
        <begin position="1"/>
        <end position="24"/>
    </location>
</feature>
<evidence type="ECO:0000313" key="2">
    <source>
        <dbReference type="EMBL" id="MBM5456681.1"/>
    </source>
</evidence>
<proteinExistence type="predicted"/>
<evidence type="ECO:0000256" key="1">
    <source>
        <dbReference type="SAM" id="SignalP"/>
    </source>
</evidence>
<keyword evidence="1" id="KW-0732">Signal</keyword>
<feature type="chain" id="PRO_5046424336" evidence="1">
    <location>
        <begin position="25"/>
        <end position="597"/>
    </location>
</feature>
<dbReference type="Pfam" id="PF06980">
    <property type="entry name" value="DUF1302"/>
    <property type="match status" value="1"/>
</dbReference>
<organism evidence="2 3">
    <name type="scientific">Pseudomonas arcuscaelestis</name>
    <dbReference type="NCBI Taxonomy" id="2710591"/>
    <lineage>
        <taxon>Bacteria</taxon>
        <taxon>Pseudomonadati</taxon>
        <taxon>Pseudomonadota</taxon>
        <taxon>Gammaproteobacteria</taxon>
        <taxon>Pseudomonadales</taxon>
        <taxon>Pseudomonadaceae</taxon>
        <taxon>Pseudomonas</taxon>
    </lineage>
</organism>